<dbReference type="Gene3D" id="3.30.1540.20">
    <property type="entry name" value="MutL, C-terminal domain, dimerisation subdomain"/>
    <property type="match status" value="1"/>
</dbReference>
<dbReference type="InterPro" id="IPR020667">
    <property type="entry name" value="DNA_mismatch_repair_MutL"/>
</dbReference>
<evidence type="ECO:0000256" key="3">
    <source>
        <dbReference type="ARBA" id="ARBA00022763"/>
    </source>
</evidence>
<evidence type="ECO:0000259" key="8">
    <source>
        <dbReference type="SMART" id="SM01340"/>
    </source>
</evidence>
<keyword evidence="3 5" id="KW-0227">DNA damage</keyword>
<dbReference type="InterPro" id="IPR014721">
    <property type="entry name" value="Ribsml_uS5_D2-typ_fold_subgr"/>
</dbReference>
<evidence type="ECO:0000256" key="5">
    <source>
        <dbReference type="HAMAP-Rule" id="MF_00149"/>
    </source>
</evidence>
<sequence length="644" mass="71369">MEHQENQTPSSPRPGVALLPPEVARRIAAGEVIEKPASVVRELLDNALDAGSSSIDISWENGGSDLIRVRDDGAGMSREDLLLCWQTHATSKIRSMEDLERATSLGFRGEALASIAAVSDLTIESTPGNHPSGHRVEVRDAELQRIQAAPPRPGTAITVARLFANMPARKRFLSRPQNEAQAIRETILEKAFPFPGVRFSFPAAGGRQEVLPEQTLLERAGHIFSRVCPPQSLTQLQGSGEGFSCTVIAAHPEVIRRNRKAIHIYINNRRVTEFKFVQAVEYAYQDVQHGGVFPVAAVFLTVDPELTDFNIHPAKREVRLRRAAEIHHRLVELLRSHLHAFALRAARWEEAAEAPPSLFPRENPSPRPPRPHLPPRGGKSSPGALPSRGGHGPKEPFGHTLRAVPSPTDAVWPAPPPSPAPSREEIPLQDHTSSRREPPPRGHADPREPSAASPTGALRFHGTVFGTFNLVERGDDLYMIDQHAAHERLLYDRLGADRIPQKLLIPEEFEVTADQDTLLERHQEEYRKLGIILERTEGLRWSITALPGEYRLCRETLVETVLELGGLQDQFDREFLARIACKAAIKAGDYLDSITGEELARRVLELDEPRCPHGRPLWITLNRAHLEELIGRRQAPLSGGVSGP</sequence>
<dbReference type="SMART" id="SM00853">
    <property type="entry name" value="MutL_C"/>
    <property type="match status" value="1"/>
</dbReference>
<dbReference type="InterPro" id="IPR013507">
    <property type="entry name" value="DNA_mismatch_S5_2-like"/>
</dbReference>
<dbReference type="Pfam" id="PF13589">
    <property type="entry name" value="HATPase_c_3"/>
    <property type="match status" value="1"/>
</dbReference>
<feature type="region of interest" description="Disordered" evidence="6">
    <location>
        <begin position="355"/>
        <end position="457"/>
    </location>
</feature>
<dbReference type="InterPro" id="IPR020568">
    <property type="entry name" value="Ribosomal_Su5_D2-typ_SF"/>
</dbReference>
<dbReference type="GO" id="GO:0140664">
    <property type="term" value="F:ATP-dependent DNA damage sensor activity"/>
    <property type="evidence" value="ECO:0007669"/>
    <property type="project" value="InterPro"/>
</dbReference>
<keyword evidence="10" id="KW-1185">Reference proteome</keyword>
<dbReference type="NCBIfam" id="TIGR00585">
    <property type="entry name" value="mutl"/>
    <property type="match status" value="1"/>
</dbReference>
<protein>
    <recommendedName>
        <fullName evidence="2 5">DNA mismatch repair protein MutL</fullName>
    </recommendedName>
</protein>
<dbReference type="InterPro" id="IPR014790">
    <property type="entry name" value="MutL_C"/>
</dbReference>
<dbReference type="RefSeq" id="WP_103679053.1">
    <property type="nucleotide sequence ID" value="NZ_LPWH01000002.1"/>
</dbReference>
<dbReference type="SUPFAM" id="SSF54211">
    <property type="entry name" value="Ribosomal protein S5 domain 2-like"/>
    <property type="match status" value="1"/>
</dbReference>
<dbReference type="CDD" id="cd16926">
    <property type="entry name" value="HATPase_MutL-MLH-PMS-like"/>
    <property type="match status" value="1"/>
</dbReference>
<dbReference type="Pfam" id="PF08676">
    <property type="entry name" value="MutL_C"/>
    <property type="match status" value="1"/>
</dbReference>
<comment type="caution">
    <text evidence="9">The sequence shown here is derived from an EMBL/GenBank/DDBJ whole genome shotgun (WGS) entry which is preliminary data.</text>
</comment>
<evidence type="ECO:0000256" key="4">
    <source>
        <dbReference type="ARBA" id="ARBA00023204"/>
    </source>
</evidence>
<keyword evidence="4 5" id="KW-0234">DNA repair</keyword>
<dbReference type="EMBL" id="LPWH01000002">
    <property type="protein sequence ID" value="POR05410.1"/>
    <property type="molecule type" value="Genomic_DNA"/>
</dbReference>
<feature type="domain" description="MutL C-terminal dimerisation" evidence="7">
    <location>
        <begin position="460"/>
        <end position="591"/>
    </location>
</feature>
<comment type="function">
    <text evidence="5">This protein is involved in the repair of mismatches in DNA. It is required for dam-dependent methyl-directed DNA mismatch repair. May act as a 'molecular matchmaker', a protein that promotes the formation of a stable complex between two or more DNA-binding proteins in an ATP-dependent manner without itself being part of a final effector complex.</text>
</comment>
<evidence type="ECO:0000256" key="1">
    <source>
        <dbReference type="ARBA" id="ARBA00006082"/>
    </source>
</evidence>
<dbReference type="InterPro" id="IPR042120">
    <property type="entry name" value="MutL_C_dimsub"/>
</dbReference>
<dbReference type="GO" id="GO:0005524">
    <property type="term" value="F:ATP binding"/>
    <property type="evidence" value="ECO:0007669"/>
    <property type="project" value="InterPro"/>
</dbReference>
<evidence type="ECO:0000313" key="10">
    <source>
        <dbReference type="Proteomes" id="UP000237350"/>
    </source>
</evidence>
<feature type="domain" description="DNA mismatch repair protein S5" evidence="8">
    <location>
        <begin position="224"/>
        <end position="339"/>
    </location>
</feature>
<evidence type="ECO:0000256" key="2">
    <source>
        <dbReference type="ARBA" id="ARBA00021975"/>
    </source>
</evidence>
<organism evidence="9 10">
    <name type="scientific">Alkalispirochaeta sphaeroplastigenens</name>
    <dbReference type="NCBI Taxonomy" id="1187066"/>
    <lineage>
        <taxon>Bacteria</taxon>
        <taxon>Pseudomonadati</taxon>
        <taxon>Spirochaetota</taxon>
        <taxon>Spirochaetia</taxon>
        <taxon>Spirochaetales</taxon>
        <taxon>Spirochaetaceae</taxon>
        <taxon>Alkalispirochaeta</taxon>
    </lineage>
</organism>
<dbReference type="SUPFAM" id="SSF118116">
    <property type="entry name" value="DNA mismatch repair protein MutL"/>
    <property type="match status" value="1"/>
</dbReference>
<dbReference type="InterPro" id="IPR014762">
    <property type="entry name" value="DNA_mismatch_repair_CS"/>
</dbReference>
<dbReference type="InterPro" id="IPR036890">
    <property type="entry name" value="HATPase_C_sf"/>
</dbReference>
<evidence type="ECO:0000259" key="7">
    <source>
        <dbReference type="SMART" id="SM00853"/>
    </source>
</evidence>
<dbReference type="PANTHER" id="PTHR10073:SF12">
    <property type="entry name" value="DNA MISMATCH REPAIR PROTEIN MLH1"/>
    <property type="match status" value="1"/>
</dbReference>
<feature type="compositionally biased region" description="Basic and acidic residues" evidence="6">
    <location>
        <begin position="422"/>
        <end position="448"/>
    </location>
</feature>
<gene>
    <name evidence="5" type="primary">mutL</name>
    <name evidence="9" type="ORF">AU468_00610</name>
</gene>
<dbReference type="CDD" id="cd00782">
    <property type="entry name" value="MutL_Trans"/>
    <property type="match status" value="1"/>
</dbReference>
<dbReference type="AlphaFoldDB" id="A0A2S4K0W4"/>
<reference evidence="10" key="1">
    <citation type="submission" date="2015-12" db="EMBL/GenBank/DDBJ databases">
        <authorList>
            <person name="Lodha T.D."/>
            <person name="Chintalapati S."/>
            <person name="Chintalapati V.R."/>
            <person name="Sravanthi T."/>
        </authorList>
    </citation>
    <scope>NUCLEOTIDE SEQUENCE [LARGE SCALE GENOMIC DNA]</scope>
    <source>
        <strain evidence="10">JC133</strain>
    </source>
</reference>
<dbReference type="PROSITE" id="PS00058">
    <property type="entry name" value="DNA_MISMATCH_REPAIR_1"/>
    <property type="match status" value="1"/>
</dbReference>
<dbReference type="InterPro" id="IPR038973">
    <property type="entry name" value="MutL/Mlh/Pms-like"/>
</dbReference>
<dbReference type="Proteomes" id="UP000237350">
    <property type="component" value="Unassembled WGS sequence"/>
</dbReference>
<dbReference type="Pfam" id="PF01119">
    <property type="entry name" value="DNA_mis_repair"/>
    <property type="match status" value="1"/>
</dbReference>
<evidence type="ECO:0000313" key="9">
    <source>
        <dbReference type="EMBL" id="POR05410.1"/>
    </source>
</evidence>
<dbReference type="PANTHER" id="PTHR10073">
    <property type="entry name" value="DNA MISMATCH REPAIR PROTEIN MLH, PMS, MUTL"/>
    <property type="match status" value="1"/>
</dbReference>
<dbReference type="FunFam" id="3.30.565.10:FF:000003">
    <property type="entry name" value="DNA mismatch repair endonuclease MutL"/>
    <property type="match status" value="1"/>
</dbReference>
<dbReference type="OrthoDB" id="9763467at2"/>
<feature type="compositionally biased region" description="Pro residues" evidence="6">
    <location>
        <begin position="363"/>
        <end position="374"/>
    </location>
</feature>
<evidence type="ECO:0000256" key="6">
    <source>
        <dbReference type="SAM" id="MobiDB-lite"/>
    </source>
</evidence>
<dbReference type="GO" id="GO:0016887">
    <property type="term" value="F:ATP hydrolysis activity"/>
    <property type="evidence" value="ECO:0007669"/>
    <property type="project" value="InterPro"/>
</dbReference>
<dbReference type="InterPro" id="IPR002099">
    <property type="entry name" value="MutL/Mlh/PMS"/>
</dbReference>
<proteinExistence type="inferred from homology"/>
<accession>A0A2S4K0W4</accession>
<comment type="similarity">
    <text evidence="1 5">Belongs to the DNA mismatch repair MutL/HexB family.</text>
</comment>
<dbReference type="InterPro" id="IPR037198">
    <property type="entry name" value="MutL_C_sf"/>
</dbReference>
<dbReference type="HAMAP" id="MF_00149">
    <property type="entry name" value="DNA_mis_repair"/>
    <property type="match status" value="1"/>
</dbReference>
<dbReference type="InterPro" id="IPR042121">
    <property type="entry name" value="MutL_C_regsub"/>
</dbReference>
<dbReference type="GO" id="GO:0032300">
    <property type="term" value="C:mismatch repair complex"/>
    <property type="evidence" value="ECO:0007669"/>
    <property type="project" value="InterPro"/>
</dbReference>
<dbReference type="SMART" id="SM01340">
    <property type="entry name" value="DNA_mis_repair"/>
    <property type="match status" value="1"/>
</dbReference>
<dbReference type="GO" id="GO:0030983">
    <property type="term" value="F:mismatched DNA binding"/>
    <property type="evidence" value="ECO:0007669"/>
    <property type="project" value="InterPro"/>
</dbReference>
<dbReference type="Gene3D" id="3.30.1370.100">
    <property type="entry name" value="MutL, C-terminal domain, regulatory subdomain"/>
    <property type="match status" value="1"/>
</dbReference>
<name>A0A2S4K0W4_9SPIO</name>
<dbReference type="Gene3D" id="3.30.230.10">
    <property type="match status" value="1"/>
</dbReference>
<dbReference type="Gene3D" id="3.30.565.10">
    <property type="entry name" value="Histidine kinase-like ATPase, C-terminal domain"/>
    <property type="match status" value="1"/>
</dbReference>
<dbReference type="GO" id="GO:0006298">
    <property type="term" value="P:mismatch repair"/>
    <property type="evidence" value="ECO:0007669"/>
    <property type="project" value="UniProtKB-UniRule"/>
</dbReference>
<dbReference type="SUPFAM" id="SSF55874">
    <property type="entry name" value="ATPase domain of HSP90 chaperone/DNA topoisomerase II/histidine kinase"/>
    <property type="match status" value="1"/>
</dbReference>